<name>A0A7W1XT20_9BACL</name>
<dbReference type="PIRSF" id="PIRSF000915">
    <property type="entry name" value="PGP-type_phosphatase"/>
    <property type="match status" value="1"/>
</dbReference>
<proteinExistence type="inferred from homology"/>
<dbReference type="GO" id="GO:0005737">
    <property type="term" value="C:cytoplasm"/>
    <property type="evidence" value="ECO:0007669"/>
    <property type="project" value="TreeGrafter"/>
</dbReference>
<evidence type="ECO:0000256" key="2">
    <source>
        <dbReference type="ARBA" id="ARBA00022723"/>
    </source>
</evidence>
<dbReference type="PANTHER" id="PTHR19288:SF46">
    <property type="entry name" value="HALOACID DEHALOGENASE-LIKE HYDROLASE DOMAIN-CONTAINING PROTEIN 2"/>
    <property type="match status" value="1"/>
</dbReference>
<comment type="caution">
    <text evidence="8">The sequence shown here is derived from an EMBL/GenBank/DDBJ whole genome shotgun (WGS) entry which is preliminary data.</text>
</comment>
<dbReference type="Gene3D" id="3.40.50.1000">
    <property type="entry name" value="HAD superfamily/HAD-like"/>
    <property type="match status" value="2"/>
</dbReference>
<accession>A0A7W1XT20</accession>
<reference evidence="8 9" key="1">
    <citation type="submission" date="2020-07" db="EMBL/GenBank/DDBJ databases">
        <title>Thermoactinomyces phylogeny.</title>
        <authorList>
            <person name="Dunlap C."/>
        </authorList>
    </citation>
    <scope>NUCLEOTIDE SEQUENCE [LARGE SCALE GENOMIC DNA]</scope>
    <source>
        <strain evidence="8 9">AMNI-1</strain>
    </source>
</reference>
<dbReference type="InterPro" id="IPR006354">
    <property type="entry name" value="HAD-SF_hydro_IIA_hyp1"/>
</dbReference>
<dbReference type="FunFam" id="3.40.50.1000:FF:000053">
    <property type="entry name" value="TIGR01457 family HAD hydrolase"/>
    <property type="match status" value="1"/>
</dbReference>
<dbReference type="Proteomes" id="UP000538292">
    <property type="component" value="Unassembled WGS sequence"/>
</dbReference>
<evidence type="ECO:0000256" key="5">
    <source>
        <dbReference type="PIRSR" id="PIRSR000915-1"/>
    </source>
</evidence>
<comment type="cofactor">
    <cofactor evidence="7">
        <name>Mg(2+)</name>
        <dbReference type="ChEBI" id="CHEBI:18420"/>
    </cofactor>
    <text evidence="7">Divalent metal ions. Mg(2+) is the most effective.</text>
</comment>
<dbReference type="EMBL" id="JACEOL010000034">
    <property type="protein sequence ID" value="MBA4602763.1"/>
    <property type="molecule type" value="Genomic_DNA"/>
</dbReference>
<dbReference type="NCBIfam" id="TIGR01460">
    <property type="entry name" value="HAD-SF-IIA"/>
    <property type="match status" value="1"/>
</dbReference>
<dbReference type="PANTHER" id="PTHR19288">
    <property type="entry name" value="4-NITROPHENYLPHOSPHATASE-RELATED"/>
    <property type="match status" value="1"/>
</dbReference>
<feature type="active site" description="Nucleophile" evidence="5">
    <location>
        <position position="10"/>
    </location>
</feature>
<evidence type="ECO:0000256" key="6">
    <source>
        <dbReference type="PIRSR" id="PIRSR000915-2"/>
    </source>
</evidence>
<evidence type="ECO:0000256" key="7">
    <source>
        <dbReference type="PIRSR" id="PIRSR000915-3"/>
    </source>
</evidence>
<comment type="similarity">
    <text evidence="1">Belongs to the HAD-like hydrolase superfamily. NagD family.</text>
</comment>
<keyword evidence="9" id="KW-1185">Reference proteome</keyword>
<gene>
    <name evidence="8" type="ORF">H2C83_10645</name>
</gene>
<evidence type="ECO:0000256" key="4">
    <source>
        <dbReference type="ARBA" id="ARBA00022842"/>
    </source>
</evidence>
<feature type="binding site" evidence="7">
    <location>
        <position position="12"/>
    </location>
    <ligand>
        <name>Mg(2+)</name>
        <dbReference type="ChEBI" id="CHEBI:18420"/>
    </ligand>
</feature>
<sequence length="254" mass="27520">MKRYKGYFIDLDGTLFRGDEVIPGAPEFVAWLNKIQIPYLYLTNNSTRSPEWVAAKLQRMGYPARTDQVFTTALATACYLQEKEAPMSVYVVGEEGLFQAISDAGIAITDQNPDAVVVGLDRSFTYEKMKKACLAIRAGAKLIGTNADLALPTEEGLWPGSGSLSVAIAAAAGTEPFFIGKPEPVMMHYALKKIGLTPDEVLVVGDNLQTDILAGIRGGMDTLLVYTGVTTPQMAKSSDIKSTHAVYNLSSWIK</sequence>
<dbReference type="InterPro" id="IPR036412">
    <property type="entry name" value="HAD-like_sf"/>
</dbReference>
<evidence type="ECO:0000313" key="9">
    <source>
        <dbReference type="Proteomes" id="UP000538292"/>
    </source>
</evidence>
<dbReference type="GO" id="GO:0046872">
    <property type="term" value="F:metal ion binding"/>
    <property type="evidence" value="ECO:0007669"/>
    <property type="project" value="UniProtKB-KW"/>
</dbReference>
<keyword evidence="4 7" id="KW-0460">Magnesium</keyword>
<evidence type="ECO:0000256" key="1">
    <source>
        <dbReference type="ARBA" id="ARBA00006696"/>
    </source>
</evidence>
<evidence type="ECO:0000256" key="3">
    <source>
        <dbReference type="ARBA" id="ARBA00022801"/>
    </source>
</evidence>
<protein>
    <submittedName>
        <fullName evidence="8">TIGR01457 family HAD-type hydrolase</fullName>
    </submittedName>
</protein>
<dbReference type="Pfam" id="PF13242">
    <property type="entry name" value="Hydrolase_like"/>
    <property type="match status" value="1"/>
</dbReference>
<dbReference type="GO" id="GO:0016791">
    <property type="term" value="F:phosphatase activity"/>
    <property type="evidence" value="ECO:0007669"/>
    <property type="project" value="TreeGrafter"/>
</dbReference>
<dbReference type="CDD" id="cd07530">
    <property type="entry name" value="HAD_Pase_UmpH-like"/>
    <property type="match status" value="1"/>
</dbReference>
<dbReference type="SFLD" id="SFLDS00003">
    <property type="entry name" value="Haloacid_Dehalogenase"/>
    <property type="match status" value="1"/>
</dbReference>
<dbReference type="RefSeq" id="WP_181740635.1">
    <property type="nucleotide sequence ID" value="NZ_JACEOL010000034.1"/>
</dbReference>
<dbReference type="SUPFAM" id="SSF56784">
    <property type="entry name" value="HAD-like"/>
    <property type="match status" value="1"/>
</dbReference>
<feature type="active site" description="Proton donor" evidence="5">
    <location>
        <position position="12"/>
    </location>
</feature>
<dbReference type="InterPro" id="IPR023214">
    <property type="entry name" value="HAD_sf"/>
</dbReference>
<keyword evidence="2 7" id="KW-0479">Metal-binding</keyword>
<feature type="binding site" evidence="7">
    <location>
        <position position="206"/>
    </location>
    <ligand>
        <name>Mg(2+)</name>
        <dbReference type="ChEBI" id="CHEBI:18420"/>
    </ligand>
</feature>
<organism evidence="8 9">
    <name type="scientific">Thermoactinomyces mirandus</name>
    <dbReference type="NCBI Taxonomy" id="2756294"/>
    <lineage>
        <taxon>Bacteria</taxon>
        <taxon>Bacillati</taxon>
        <taxon>Bacillota</taxon>
        <taxon>Bacilli</taxon>
        <taxon>Bacillales</taxon>
        <taxon>Thermoactinomycetaceae</taxon>
        <taxon>Thermoactinomyces</taxon>
    </lineage>
</organism>
<dbReference type="NCBIfam" id="TIGR01457">
    <property type="entry name" value="HAD-SF-IIA-hyp2"/>
    <property type="match status" value="1"/>
</dbReference>
<feature type="binding site" evidence="6">
    <location>
        <position position="181"/>
    </location>
    <ligand>
        <name>substrate</name>
    </ligand>
</feature>
<feature type="binding site" evidence="7">
    <location>
        <position position="10"/>
    </location>
    <ligand>
        <name>Mg(2+)</name>
        <dbReference type="ChEBI" id="CHEBI:18420"/>
    </ligand>
</feature>
<dbReference type="InterPro" id="IPR006357">
    <property type="entry name" value="HAD-SF_hydro_IIA"/>
</dbReference>
<keyword evidence="3 8" id="KW-0378">Hydrolase</keyword>
<dbReference type="AlphaFoldDB" id="A0A7W1XT20"/>
<dbReference type="Pfam" id="PF13344">
    <property type="entry name" value="Hydrolase_6"/>
    <property type="match status" value="1"/>
</dbReference>
<dbReference type="SFLD" id="SFLDG01139">
    <property type="entry name" value="C2.A:_Pyridoxal_Phosphate_Phos"/>
    <property type="match status" value="1"/>
</dbReference>
<evidence type="ECO:0000313" key="8">
    <source>
        <dbReference type="EMBL" id="MBA4602763.1"/>
    </source>
</evidence>
<dbReference type="SFLD" id="SFLDG01129">
    <property type="entry name" value="C1.5:_HAD__Beta-PGM__Phosphata"/>
    <property type="match status" value="1"/>
</dbReference>